<evidence type="ECO:0000313" key="3">
    <source>
        <dbReference type="EMBL" id="VDK45888.1"/>
    </source>
</evidence>
<evidence type="ECO:0000313" key="4">
    <source>
        <dbReference type="Proteomes" id="UP000271889"/>
    </source>
</evidence>
<accession>A0A3P6RVC2</accession>
<dbReference type="AlphaFoldDB" id="A0A3P6RVC2"/>
<protein>
    <recommendedName>
        <fullName evidence="5">ER membrane protein complex subunit 7 beta-sandwich domain-containing protein</fullName>
    </recommendedName>
</protein>
<keyword evidence="4" id="KW-1185">Reference proteome</keyword>
<organism evidence="3 4">
    <name type="scientific">Cylicostephanus goldi</name>
    <name type="common">Nematode worm</name>
    <dbReference type="NCBI Taxonomy" id="71465"/>
    <lineage>
        <taxon>Eukaryota</taxon>
        <taxon>Metazoa</taxon>
        <taxon>Ecdysozoa</taxon>
        <taxon>Nematoda</taxon>
        <taxon>Chromadorea</taxon>
        <taxon>Rhabditida</taxon>
        <taxon>Rhabditina</taxon>
        <taxon>Rhabditomorpha</taxon>
        <taxon>Strongyloidea</taxon>
        <taxon>Strongylidae</taxon>
        <taxon>Cylicostephanus</taxon>
    </lineage>
</organism>
<name>A0A3P6RVC2_CYLGO</name>
<keyword evidence="2" id="KW-1133">Transmembrane helix</keyword>
<evidence type="ECO:0000256" key="1">
    <source>
        <dbReference type="ARBA" id="ARBA00022729"/>
    </source>
</evidence>
<dbReference type="OrthoDB" id="5804354at2759"/>
<dbReference type="PANTHER" id="PTHR23303:SF14">
    <property type="entry name" value="BOS COMPLEX SUBUNIT NOMO1-RELATED"/>
    <property type="match status" value="1"/>
</dbReference>
<proteinExistence type="predicted"/>
<keyword evidence="1" id="KW-0732">Signal</keyword>
<sequence>MPREANVCVLISIYLAIAILHSSLAIRIKGCTLFKCTGEALTCHSFLDIIRTSYTQCVVFIINLAMGPLKIALLYRISQDTHCVVVLSIVKYHICCHYSVFGRIREMSGSAVVGVIVEALSEQCDQHQSEATTTQDGSYRIRGLKPDCQYKVSIKAGADGAAPPHCYPSQFGVRMTAEDLKGLDMVAAPYDMSTDLAVEMEFGTMSIPASYRVSVQREGETITQSVVHAPVTVFYLNNLPRDGREYSVRVEPDRQYQTFPAKTVFFTTDAPVRVVRIPITSSKRSGEVEISAGSLLALPFFGLLALIFFNQGRSWELFRSFLSIVRPASPSMERKKRK</sequence>
<dbReference type="InterPro" id="IPR051417">
    <property type="entry name" value="SDr/BOS_complex"/>
</dbReference>
<dbReference type="GO" id="GO:0005789">
    <property type="term" value="C:endoplasmic reticulum membrane"/>
    <property type="evidence" value="ECO:0007669"/>
    <property type="project" value="TreeGrafter"/>
</dbReference>
<dbReference type="PANTHER" id="PTHR23303">
    <property type="entry name" value="CARBOXYPEPTIDASE REGULATORY REGION-CONTAINING"/>
    <property type="match status" value="1"/>
</dbReference>
<keyword evidence="2" id="KW-0812">Transmembrane</keyword>
<reference evidence="3 4" key="1">
    <citation type="submission" date="2018-11" db="EMBL/GenBank/DDBJ databases">
        <authorList>
            <consortium name="Pathogen Informatics"/>
        </authorList>
    </citation>
    <scope>NUCLEOTIDE SEQUENCE [LARGE SCALE GENOMIC DNA]</scope>
</reference>
<evidence type="ECO:0000256" key="2">
    <source>
        <dbReference type="SAM" id="Phobius"/>
    </source>
</evidence>
<gene>
    <name evidence="3" type="ORF">CGOC_LOCUS622</name>
</gene>
<dbReference type="Proteomes" id="UP000271889">
    <property type="component" value="Unassembled WGS sequence"/>
</dbReference>
<feature type="transmembrane region" description="Helical" evidence="2">
    <location>
        <begin position="290"/>
        <end position="309"/>
    </location>
</feature>
<dbReference type="EMBL" id="UYRV01000933">
    <property type="protein sequence ID" value="VDK45888.1"/>
    <property type="molecule type" value="Genomic_DNA"/>
</dbReference>
<evidence type="ECO:0008006" key="5">
    <source>
        <dbReference type="Google" id="ProtNLM"/>
    </source>
</evidence>
<keyword evidence="2" id="KW-0472">Membrane</keyword>